<keyword evidence="1 2" id="KW-0539">Nucleus</keyword>
<dbReference type="GO" id="GO:0016567">
    <property type="term" value="P:protein ubiquitination"/>
    <property type="evidence" value="ECO:0007669"/>
    <property type="project" value="TreeGrafter"/>
</dbReference>
<dbReference type="GO" id="GO:0005634">
    <property type="term" value="C:nucleus"/>
    <property type="evidence" value="ECO:0007669"/>
    <property type="project" value="UniProtKB-SubCell"/>
</dbReference>
<dbReference type="Pfam" id="PF02182">
    <property type="entry name" value="SAD_SRA"/>
    <property type="match status" value="1"/>
</dbReference>
<dbReference type="InterPro" id="IPR036987">
    <property type="entry name" value="SRA-YDG_sf"/>
</dbReference>
<dbReference type="SMART" id="SM00466">
    <property type="entry name" value="SRA"/>
    <property type="match status" value="1"/>
</dbReference>
<reference evidence="5 6" key="1">
    <citation type="submission" date="2015-08" db="EMBL/GenBank/DDBJ databases">
        <title>Emmonsia species relationships and genome sequence.</title>
        <authorList>
            <person name="Cuomo C.A."/>
            <person name="Schwartz I.S."/>
            <person name="Kenyon C."/>
            <person name="De Hoog G.S."/>
            <person name="Govender N.P."/>
            <person name="Botha A."/>
            <person name="Moreno L."/>
            <person name="De Vries M."/>
            <person name="Munoz J.F."/>
            <person name="Stielow J.B."/>
        </authorList>
    </citation>
    <scope>NUCLEOTIDE SEQUENCE [LARGE SCALE GENOMIC DNA]</scope>
    <source>
        <strain evidence="5 6">EI222</strain>
    </source>
</reference>
<dbReference type="OrthoDB" id="2270193at2759"/>
<evidence type="ECO:0000259" key="4">
    <source>
        <dbReference type="PROSITE" id="PS51015"/>
    </source>
</evidence>
<evidence type="ECO:0000256" key="2">
    <source>
        <dbReference type="PROSITE-ProRule" id="PRU00358"/>
    </source>
</evidence>
<evidence type="ECO:0000313" key="6">
    <source>
        <dbReference type="Proteomes" id="UP000242791"/>
    </source>
</evidence>
<feature type="compositionally biased region" description="Low complexity" evidence="3">
    <location>
        <begin position="42"/>
        <end position="55"/>
    </location>
</feature>
<dbReference type="Proteomes" id="UP000242791">
    <property type="component" value="Unassembled WGS sequence"/>
</dbReference>
<accession>A0A1J9R343</accession>
<evidence type="ECO:0000313" key="5">
    <source>
        <dbReference type="EMBL" id="OJD22037.1"/>
    </source>
</evidence>
<comment type="caution">
    <text evidence="5">The sequence shown here is derived from an EMBL/GenBank/DDBJ whole genome shotgun (WGS) entry which is preliminary data.</text>
</comment>
<proteinExistence type="predicted"/>
<dbReference type="STRING" id="1658174.A0A1J9R343"/>
<dbReference type="PROSITE" id="PS51015">
    <property type="entry name" value="YDG"/>
    <property type="match status" value="1"/>
</dbReference>
<feature type="region of interest" description="Disordered" evidence="3">
    <location>
        <begin position="36"/>
        <end position="55"/>
    </location>
</feature>
<feature type="region of interest" description="Disordered" evidence="3">
    <location>
        <begin position="1"/>
        <end position="21"/>
    </location>
</feature>
<evidence type="ECO:0000256" key="1">
    <source>
        <dbReference type="ARBA" id="ARBA00023242"/>
    </source>
</evidence>
<sequence length="477" mass="53011">MEESGNVNPEPHQTQGISPLSLPFVEKVEAALKELREKQSVSTPPAATLTETSATSAAWTTTTTVTGATDAADSSNLQVEEAESASALEQTTRRVGRPITLEQPEERLATKRKRPAVDPLECTCAVSEKCLRAARDGVVDCRIGPGAPIPKRKQTRVGPRPGRNNKPFRYISPKERSHLQRSADDVLSLLTLFKRASTAPESDRPAIFKGMRGRIQQLQFYDVSAALPSLLQKFMDYNTGLPAIVNSPDDTVPWDIKLDCEAILIRWERGDFDSNLLRGIMTGERNRTVRRLDPTYQFKRGSIVVGDNDLRNGQWFPLQITAIRDGAHGEMEAGISGRDKVGAVSIILSSAGKGYPDIDQGDTIAYCGTRGKDGQISAGTNLLIESHANRTPIRVLRSSKLPKINPYRPTIGFRYDGLYEIHDVDVLDSQTMLHRFKLRRIAGQTPIRYQGEERRPTEREVEEWRILQNLDASSKLK</sequence>
<keyword evidence="6" id="KW-1185">Reference proteome</keyword>
<dbReference type="SUPFAM" id="SSF88697">
    <property type="entry name" value="PUA domain-like"/>
    <property type="match status" value="1"/>
</dbReference>
<feature type="compositionally biased region" description="Polar residues" evidence="3">
    <location>
        <begin position="1"/>
        <end position="18"/>
    </location>
</feature>
<dbReference type="GO" id="GO:0061630">
    <property type="term" value="F:ubiquitin protein ligase activity"/>
    <property type="evidence" value="ECO:0007669"/>
    <property type="project" value="TreeGrafter"/>
</dbReference>
<dbReference type="InterPro" id="IPR015947">
    <property type="entry name" value="PUA-like_sf"/>
</dbReference>
<dbReference type="InterPro" id="IPR045134">
    <property type="entry name" value="UHRF1/2-like"/>
</dbReference>
<gene>
    <name evidence="5" type="ORF">ACJ73_06619</name>
</gene>
<dbReference type="PANTHER" id="PTHR14140">
    <property type="entry name" value="E3 UBIQUITIN-PROTEIN LIGASE UHRF-RELATED"/>
    <property type="match status" value="1"/>
</dbReference>
<comment type="subcellular location">
    <subcellularLocation>
        <location evidence="2">Nucleus</location>
    </subcellularLocation>
</comment>
<dbReference type="InterPro" id="IPR003105">
    <property type="entry name" value="SRA_YDG"/>
</dbReference>
<organism evidence="5 6">
    <name type="scientific">Blastomyces percursus</name>
    <dbReference type="NCBI Taxonomy" id="1658174"/>
    <lineage>
        <taxon>Eukaryota</taxon>
        <taxon>Fungi</taxon>
        <taxon>Dikarya</taxon>
        <taxon>Ascomycota</taxon>
        <taxon>Pezizomycotina</taxon>
        <taxon>Eurotiomycetes</taxon>
        <taxon>Eurotiomycetidae</taxon>
        <taxon>Onygenales</taxon>
        <taxon>Ajellomycetaceae</taxon>
        <taxon>Blastomyces</taxon>
    </lineage>
</organism>
<feature type="region of interest" description="Disordered" evidence="3">
    <location>
        <begin position="145"/>
        <end position="169"/>
    </location>
</feature>
<dbReference type="GO" id="GO:0044027">
    <property type="term" value="P:negative regulation of gene expression via chromosomal CpG island methylation"/>
    <property type="evidence" value="ECO:0007669"/>
    <property type="project" value="TreeGrafter"/>
</dbReference>
<feature type="domain" description="YDG" evidence="4">
    <location>
        <begin position="305"/>
        <end position="442"/>
    </location>
</feature>
<name>A0A1J9R343_9EURO</name>
<evidence type="ECO:0000256" key="3">
    <source>
        <dbReference type="SAM" id="MobiDB-lite"/>
    </source>
</evidence>
<dbReference type="EMBL" id="LGTZ01001192">
    <property type="protein sequence ID" value="OJD22037.1"/>
    <property type="molecule type" value="Genomic_DNA"/>
</dbReference>
<dbReference type="VEuPathDB" id="FungiDB:ACJ73_06619"/>
<protein>
    <recommendedName>
        <fullName evidence="4">YDG domain-containing protein</fullName>
    </recommendedName>
</protein>
<dbReference type="PANTHER" id="PTHR14140:SF27">
    <property type="entry name" value="OS04G0289800 PROTEIN"/>
    <property type="match status" value="1"/>
</dbReference>
<dbReference type="AlphaFoldDB" id="A0A1J9R343"/>
<dbReference type="Gene3D" id="2.30.280.10">
    <property type="entry name" value="SRA-YDG"/>
    <property type="match status" value="1"/>
</dbReference>